<dbReference type="EMBL" id="UINC01231471">
    <property type="protein sequence ID" value="SVE64014.1"/>
    <property type="molecule type" value="Genomic_DNA"/>
</dbReference>
<organism evidence="1">
    <name type="scientific">marine metagenome</name>
    <dbReference type="NCBI Taxonomy" id="408172"/>
    <lineage>
        <taxon>unclassified sequences</taxon>
        <taxon>metagenomes</taxon>
        <taxon>ecological metagenomes</taxon>
    </lineage>
</organism>
<protein>
    <submittedName>
        <fullName evidence="1">Uncharacterized protein</fullName>
    </submittedName>
</protein>
<sequence>MTSVNGNVNYHKKAPGTTATGIVGVDDFCLMITSCSELFIGLRYV</sequence>
<dbReference type="AlphaFoldDB" id="A0A383F554"/>
<evidence type="ECO:0000313" key="1">
    <source>
        <dbReference type="EMBL" id="SVE64014.1"/>
    </source>
</evidence>
<proteinExistence type="predicted"/>
<name>A0A383F554_9ZZZZ</name>
<reference evidence="1" key="1">
    <citation type="submission" date="2018-05" db="EMBL/GenBank/DDBJ databases">
        <authorList>
            <person name="Lanie J.A."/>
            <person name="Ng W.-L."/>
            <person name="Kazmierczak K.M."/>
            <person name="Andrzejewski T.M."/>
            <person name="Davidsen T.M."/>
            <person name="Wayne K.J."/>
            <person name="Tettelin H."/>
            <person name="Glass J.I."/>
            <person name="Rusch D."/>
            <person name="Podicherti R."/>
            <person name="Tsui H.-C.T."/>
            <person name="Winkler M.E."/>
        </authorList>
    </citation>
    <scope>NUCLEOTIDE SEQUENCE</scope>
</reference>
<accession>A0A383F554</accession>
<gene>
    <name evidence="1" type="ORF">METZ01_LOCUS516868</name>
</gene>